<feature type="domain" description="WCX" evidence="1">
    <location>
        <begin position="103"/>
        <end position="175"/>
    </location>
</feature>
<dbReference type="InterPro" id="IPR036388">
    <property type="entry name" value="WH-like_DNA-bd_sf"/>
</dbReference>
<evidence type="ECO:0000313" key="3">
    <source>
        <dbReference type="Proteomes" id="UP000663802"/>
    </source>
</evidence>
<dbReference type="InterPro" id="IPR057727">
    <property type="entry name" value="WCX_dom"/>
</dbReference>
<evidence type="ECO:0000313" key="2">
    <source>
        <dbReference type="EMBL" id="GFZ30700.1"/>
    </source>
</evidence>
<protein>
    <recommendedName>
        <fullName evidence="1">WCX domain-containing protein</fullName>
    </recommendedName>
</protein>
<dbReference type="EMBL" id="BMBA01000001">
    <property type="protein sequence ID" value="GFZ30700.1"/>
    <property type="molecule type" value="Genomic_DNA"/>
</dbReference>
<gene>
    <name evidence="2" type="ORF">CSC2_12260</name>
</gene>
<proteinExistence type="predicted"/>
<accession>A0ABQ1E7E4</accession>
<reference evidence="2 3" key="1">
    <citation type="journal article" date="2021" name="Int. J. Syst. Evol. Microbiol.">
        <title>Clostridium zeae sp. nov., isolated from corn silage.</title>
        <authorList>
            <person name="Kobayashi H."/>
            <person name="Tanizawa Y."/>
            <person name="Yagura M."/>
            <person name="Sakamoto M."/>
            <person name="Ohkuma M."/>
            <person name="Tohno M."/>
        </authorList>
    </citation>
    <scope>NUCLEOTIDE SEQUENCE [LARGE SCALE GENOMIC DNA]</scope>
    <source>
        <strain evidence="2 3">CSC2</strain>
    </source>
</reference>
<dbReference type="Pfam" id="PF25583">
    <property type="entry name" value="WCX"/>
    <property type="match status" value="1"/>
</dbReference>
<sequence>MEKGDVMASNYIKFYTFFDILSKHSDDKNMLSMKKILLMMEERTGDKIDRRTIYEYIKNLKELGYDISDYSENKRGYFLKQAVFSSNDTAKKFTDYRKQIKTDITIEFHNDLKPELISEFKENIDLIREADTTFLAVVHMVYDESAIGWILSFGSKAKVVEPPELKYAIKEEINKLNDIYS</sequence>
<organism evidence="2 3">
    <name type="scientific">Clostridium zeae</name>
    <dbReference type="NCBI Taxonomy" id="2759022"/>
    <lineage>
        <taxon>Bacteria</taxon>
        <taxon>Bacillati</taxon>
        <taxon>Bacillota</taxon>
        <taxon>Clostridia</taxon>
        <taxon>Eubacteriales</taxon>
        <taxon>Clostridiaceae</taxon>
        <taxon>Clostridium</taxon>
    </lineage>
</organism>
<name>A0ABQ1E7E4_9CLOT</name>
<keyword evidence="3" id="KW-1185">Reference proteome</keyword>
<evidence type="ECO:0000259" key="1">
    <source>
        <dbReference type="Pfam" id="PF25583"/>
    </source>
</evidence>
<dbReference type="Proteomes" id="UP000663802">
    <property type="component" value="Unassembled WGS sequence"/>
</dbReference>
<dbReference type="Gene3D" id="1.10.10.10">
    <property type="entry name" value="Winged helix-like DNA-binding domain superfamily/Winged helix DNA-binding domain"/>
    <property type="match status" value="1"/>
</dbReference>
<comment type="caution">
    <text evidence="2">The sequence shown here is derived from an EMBL/GenBank/DDBJ whole genome shotgun (WGS) entry which is preliminary data.</text>
</comment>